<dbReference type="Proteomes" id="UP000230790">
    <property type="component" value="Unassembled WGS sequence"/>
</dbReference>
<dbReference type="InterPro" id="IPR003557">
    <property type="entry name" value="Cyt_c_biogenesis_CcmC"/>
</dbReference>
<feature type="transmembrane region" description="Helical" evidence="8">
    <location>
        <begin position="128"/>
        <end position="146"/>
    </location>
</feature>
<evidence type="ECO:0000256" key="5">
    <source>
        <dbReference type="ARBA" id="ARBA00022748"/>
    </source>
</evidence>
<dbReference type="Pfam" id="PF01578">
    <property type="entry name" value="Cytochrom_C_asm"/>
    <property type="match status" value="1"/>
</dbReference>
<dbReference type="PRINTS" id="PR01386">
    <property type="entry name" value="CCMCBIOGNSIS"/>
</dbReference>
<evidence type="ECO:0000256" key="1">
    <source>
        <dbReference type="ARBA" id="ARBA00004141"/>
    </source>
</evidence>
<evidence type="ECO:0000256" key="3">
    <source>
        <dbReference type="ARBA" id="ARBA00016463"/>
    </source>
</evidence>
<comment type="subcellular location">
    <subcellularLocation>
        <location evidence="1">Membrane</location>
        <topology evidence="1">Multi-pass membrane protein</topology>
    </subcellularLocation>
</comment>
<evidence type="ECO:0000313" key="10">
    <source>
        <dbReference type="EMBL" id="PJF47849.1"/>
    </source>
</evidence>
<feature type="transmembrane region" description="Helical" evidence="8">
    <location>
        <begin position="208"/>
        <end position="226"/>
    </location>
</feature>
<name>A0A2M8QDG8_9CHLR</name>
<keyword evidence="5" id="KW-0201">Cytochrome c-type biogenesis</keyword>
<gene>
    <name evidence="10" type="ORF">CUN48_06605</name>
</gene>
<comment type="similarity">
    <text evidence="2">Belongs to the CcmC/CycZ/HelC family.</text>
</comment>
<keyword evidence="6 8" id="KW-1133">Transmembrane helix</keyword>
<feature type="transmembrane region" description="Helical" evidence="8">
    <location>
        <begin position="96"/>
        <end position="116"/>
    </location>
</feature>
<evidence type="ECO:0000256" key="8">
    <source>
        <dbReference type="SAM" id="Phobius"/>
    </source>
</evidence>
<proteinExistence type="inferred from homology"/>
<organism evidence="10 11">
    <name type="scientific">Candidatus Thermofonsia Clade 3 bacterium</name>
    <dbReference type="NCBI Taxonomy" id="2364212"/>
    <lineage>
        <taxon>Bacteria</taxon>
        <taxon>Bacillati</taxon>
        <taxon>Chloroflexota</taxon>
        <taxon>Candidatus Thermofontia</taxon>
        <taxon>Candidatus Thermofonsia Clade 3</taxon>
    </lineage>
</organism>
<evidence type="ECO:0000313" key="11">
    <source>
        <dbReference type="Proteomes" id="UP000230790"/>
    </source>
</evidence>
<protein>
    <recommendedName>
        <fullName evidence="3">Heme exporter protein C</fullName>
    </recommendedName>
</protein>
<accession>A0A2M8QDG8</accession>
<evidence type="ECO:0000256" key="2">
    <source>
        <dbReference type="ARBA" id="ARBA00005840"/>
    </source>
</evidence>
<dbReference type="AlphaFoldDB" id="A0A2M8QDG8"/>
<reference evidence="10 11" key="1">
    <citation type="submission" date="2017-11" db="EMBL/GenBank/DDBJ databases">
        <title>Evolution of Phototrophy in the Chloroflexi Phylum Driven by Horizontal Gene Transfer.</title>
        <authorList>
            <person name="Ward L.M."/>
            <person name="Hemp J."/>
            <person name="Shih P.M."/>
            <person name="Mcglynn S.E."/>
            <person name="Fischer W."/>
        </authorList>
    </citation>
    <scope>NUCLEOTIDE SEQUENCE [LARGE SCALE GENOMIC DNA]</scope>
    <source>
        <strain evidence="10">JP3_7</strain>
    </source>
</reference>
<dbReference type="GO" id="GO:0015232">
    <property type="term" value="F:heme transmembrane transporter activity"/>
    <property type="evidence" value="ECO:0007669"/>
    <property type="project" value="InterPro"/>
</dbReference>
<feature type="domain" description="Cytochrome c assembly protein" evidence="9">
    <location>
        <begin position="27"/>
        <end position="184"/>
    </location>
</feature>
<dbReference type="PANTHER" id="PTHR30071">
    <property type="entry name" value="HEME EXPORTER PROTEIN C"/>
    <property type="match status" value="1"/>
</dbReference>
<dbReference type="EMBL" id="PGTN01000033">
    <property type="protein sequence ID" value="PJF47849.1"/>
    <property type="molecule type" value="Genomic_DNA"/>
</dbReference>
<dbReference type="PANTHER" id="PTHR30071:SF1">
    <property type="entry name" value="CYTOCHROME B_B6 PROTEIN-RELATED"/>
    <property type="match status" value="1"/>
</dbReference>
<dbReference type="GO" id="GO:0005886">
    <property type="term" value="C:plasma membrane"/>
    <property type="evidence" value="ECO:0007669"/>
    <property type="project" value="TreeGrafter"/>
</dbReference>
<feature type="transmembrane region" description="Helical" evidence="8">
    <location>
        <begin position="63"/>
        <end position="84"/>
    </location>
</feature>
<evidence type="ECO:0000256" key="4">
    <source>
        <dbReference type="ARBA" id="ARBA00022692"/>
    </source>
</evidence>
<feature type="transmembrane region" description="Helical" evidence="8">
    <location>
        <begin position="158"/>
        <end position="177"/>
    </location>
</feature>
<dbReference type="GO" id="GO:0017004">
    <property type="term" value="P:cytochrome complex assembly"/>
    <property type="evidence" value="ECO:0007669"/>
    <property type="project" value="UniProtKB-KW"/>
</dbReference>
<keyword evidence="7 8" id="KW-0472">Membrane</keyword>
<evidence type="ECO:0000259" key="9">
    <source>
        <dbReference type="Pfam" id="PF01578"/>
    </source>
</evidence>
<sequence>MNSVIRPGVVAVRIQSQAQITRGIGAAAFALLIVALALVFLVAPSGDARSGGEAQRIFYFHISSAWLGFGAWLVTAFCGVRYLQTRDMQWDRRAHASAEIGVLFITLVLLSGMLWGRPTWNAWWTWDFKLTLSALQFLMYVAYLMLRSGIENPEQRARFASVYGIVGALTVPLNFLVSRVLQSIHPAVFGPSVNAAEQGGFGVSADRMVILLFCLVTFTLIYIFLFRSRVRLLEREDELAARKAALIETT</sequence>
<dbReference type="InterPro" id="IPR002541">
    <property type="entry name" value="Cyt_c_assembly"/>
</dbReference>
<feature type="transmembrane region" description="Helical" evidence="8">
    <location>
        <begin position="23"/>
        <end position="43"/>
    </location>
</feature>
<keyword evidence="4 8" id="KW-0812">Transmembrane</keyword>
<dbReference type="InterPro" id="IPR045062">
    <property type="entry name" value="Cyt_c_biogenesis_CcsA/CcmC"/>
</dbReference>
<evidence type="ECO:0000256" key="7">
    <source>
        <dbReference type="ARBA" id="ARBA00023136"/>
    </source>
</evidence>
<evidence type="ECO:0000256" key="6">
    <source>
        <dbReference type="ARBA" id="ARBA00022989"/>
    </source>
</evidence>
<comment type="caution">
    <text evidence="10">The sequence shown here is derived from an EMBL/GenBank/DDBJ whole genome shotgun (WGS) entry which is preliminary data.</text>
</comment>
<dbReference type="GO" id="GO:0020037">
    <property type="term" value="F:heme binding"/>
    <property type="evidence" value="ECO:0007669"/>
    <property type="project" value="InterPro"/>
</dbReference>